<dbReference type="STRING" id="329885.A0A4U0UMY7"/>
<evidence type="ECO:0000256" key="2">
    <source>
        <dbReference type="SAM" id="Phobius"/>
    </source>
</evidence>
<dbReference type="InterPro" id="IPR039261">
    <property type="entry name" value="FNR_nucleotide-bd"/>
</dbReference>
<sequence length="1354" mass="149504">MGCGSPREKGPPEEVQTWKFLNLSDFKATSGWTIPAYIWLWFMAFVAVAVYAVDTFTAVNLLAFDKWNGQVKPVLPFQYSKWIFAVCILLSWLLCFYETFRAVRVIRRGGVAQSYMDPLAVTLQSMRPQGWKRFLVFTELTKSKKGADYVAFFVYFAFDGAVRIILAEGPRQAVNAMTLYAVMKADLIPTHGQHSNVAQFFLNVKALAEKQEKQAVILFSMLFTLVIWVFFALSLLLATIFYITFLWHYIPQRDGRLSIYCRRKIDRRLEKIVEHKVKAGIQDEEMRKQKAEKKAELKRMKTGDTLPPRQPALVRQPTLPQLGASPEMVQEIKSQLARQNTSNTVSTLPQYESRPPARDGLQRQPTLPNISTERPGMPSRMGTQASGWSQASYASNAPLLSNAGYPGEDGRGSPAPTMPPPAYASRQNSSASMGRPMPARTMTQGSQATQRSFAPMSRMDTGGSQQRPFSPMSSNGSMHSRPGPGQRFPVRSNTGFSFDTESQSPISPQDVYGRPTGPPSRQPTQNSLRTAPMNRQDSQASSFSRPAYGSQHIQQRSFSRPRLPAQPSQNSFAHFPPPSVEPRYIASGDSYEMTQQAPYTISPTEIAGAGSYVAFKPAMLSTSSTPAPREYLQAGPPRRNITVTGEPGVAHNYFGAVREVPQRSATAPIDPRHTTGYGDIISDYGDSARNSISPPAFTDAQRHVSSVYSVLPDDRSLRRPSLPMEPVPSLARHMAYYQDMPWHDGEIKMQQLMKVPNLDNPTVPALSPQLANHLKVAPLIAIGTLDKQDRPWTTLWGGEKGLARSLGGGVAGIRTPVTGQYDPVVEELVGKQATGEVVKEAGEGRMVSGLTIDLETRKRTKLYGRMIAGALSSREDEVTGSEESVAEIQLVLKIEQSLGNCPKYLNSKHIVPTFARPELISDGPHLPQRALDLIAKADLFFLSSSRPDQDMDTNHRGGPPGFLRVVSPGYESTSSTASIAWPEYSGNRFYQSIGNLLLNPLCGLCVPDFETGDMLYLTGTTRILSGADANAFLPRSNLCVHLTLTAARFVASALPFRGSAGERSPYNPSVRYLASEEKTASRAAETKQQLQQATLLSQTKLTPTISRFRFHLENATARRAGQYVTLDFSKHLDVGYSHMRDDDPRSLNDDFVRTFTVSSPPASKTMTTTMTEEIGGLKGDEFEVTVRNVGVVTDFLFRHDGAAGRQGSELEVGVKGFGGEFEVKHTGVKDLVVFVAAGVGITPLLPALGSIDLTRLELIWTVRAEDLGLVLDTLATYPGLASSLTLFWTGSSGEGRDDELRQTGAKAHMRRLRKDDLRDDDSISTYYVCTSVPMRKQVEQWLPGRALEFEDFNF</sequence>
<keyword evidence="2" id="KW-1133">Transmembrane helix</keyword>
<feature type="compositionally biased region" description="Basic and acidic residues" evidence="1">
    <location>
        <begin position="284"/>
        <end position="302"/>
    </location>
</feature>
<feature type="transmembrane region" description="Helical" evidence="2">
    <location>
        <begin position="36"/>
        <end position="62"/>
    </location>
</feature>
<evidence type="ECO:0000313" key="4">
    <source>
        <dbReference type="EMBL" id="TKA37100.1"/>
    </source>
</evidence>
<evidence type="ECO:0000259" key="3">
    <source>
        <dbReference type="PROSITE" id="PS51384"/>
    </source>
</evidence>
<evidence type="ECO:0000313" key="5">
    <source>
        <dbReference type="Proteomes" id="UP000310066"/>
    </source>
</evidence>
<reference evidence="4 5" key="1">
    <citation type="submission" date="2017-03" db="EMBL/GenBank/DDBJ databases">
        <title>Genomes of endolithic fungi from Antarctica.</title>
        <authorList>
            <person name="Coleine C."/>
            <person name="Masonjones S."/>
            <person name="Stajich J.E."/>
        </authorList>
    </citation>
    <scope>NUCLEOTIDE SEQUENCE [LARGE SCALE GENOMIC DNA]</scope>
    <source>
        <strain evidence="4 5">CCFEE 5311</strain>
    </source>
</reference>
<dbReference type="SUPFAM" id="SSF52343">
    <property type="entry name" value="Ferredoxin reductase-like, C-terminal NADP-linked domain"/>
    <property type="match status" value="1"/>
</dbReference>
<feature type="transmembrane region" description="Helical" evidence="2">
    <location>
        <begin position="82"/>
        <end position="100"/>
    </location>
</feature>
<dbReference type="InterPro" id="IPR031606">
    <property type="entry name" value="Kch1/2"/>
</dbReference>
<gene>
    <name evidence="4" type="ORF">B0A54_11961</name>
</gene>
<dbReference type="Proteomes" id="UP000310066">
    <property type="component" value="Unassembled WGS sequence"/>
</dbReference>
<feature type="compositionally biased region" description="Polar residues" evidence="1">
    <location>
        <begin position="491"/>
        <end position="507"/>
    </location>
</feature>
<dbReference type="InterPro" id="IPR012349">
    <property type="entry name" value="Split_barrel_FMN-bd"/>
</dbReference>
<dbReference type="Gene3D" id="2.30.110.10">
    <property type="entry name" value="Electron Transport, Fmn-binding Protein, Chain A"/>
    <property type="match status" value="1"/>
</dbReference>
<dbReference type="InterPro" id="IPR017927">
    <property type="entry name" value="FAD-bd_FR_type"/>
</dbReference>
<feature type="compositionally biased region" description="Polar residues" evidence="1">
    <location>
        <begin position="522"/>
        <end position="544"/>
    </location>
</feature>
<evidence type="ECO:0000256" key="1">
    <source>
        <dbReference type="SAM" id="MobiDB-lite"/>
    </source>
</evidence>
<dbReference type="Gene3D" id="3.40.50.80">
    <property type="entry name" value="Nucleotide-binding domain of ferredoxin-NADP reductase (FNR) module"/>
    <property type="match status" value="1"/>
</dbReference>
<feature type="region of interest" description="Disordered" evidence="1">
    <location>
        <begin position="334"/>
        <end position="579"/>
    </location>
</feature>
<accession>A0A4U0UMY7</accession>
<proteinExistence type="predicted"/>
<dbReference type="EMBL" id="NAJP01000054">
    <property type="protein sequence ID" value="TKA37100.1"/>
    <property type="molecule type" value="Genomic_DNA"/>
</dbReference>
<feature type="compositionally biased region" description="Polar residues" evidence="1">
    <location>
        <begin position="441"/>
        <end position="452"/>
    </location>
</feature>
<feature type="compositionally biased region" description="Polar residues" evidence="1">
    <location>
        <begin position="381"/>
        <end position="399"/>
    </location>
</feature>
<keyword evidence="2" id="KW-0472">Membrane</keyword>
<dbReference type="OrthoDB" id="436496at2759"/>
<dbReference type="Gene3D" id="2.40.30.10">
    <property type="entry name" value="Translation factors"/>
    <property type="match status" value="1"/>
</dbReference>
<protein>
    <recommendedName>
        <fullName evidence="3">FAD-binding FR-type domain-containing protein</fullName>
    </recommendedName>
</protein>
<feature type="transmembrane region" description="Helical" evidence="2">
    <location>
        <begin position="215"/>
        <end position="247"/>
    </location>
</feature>
<dbReference type="GO" id="GO:0016491">
    <property type="term" value="F:oxidoreductase activity"/>
    <property type="evidence" value="ECO:0007669"/>
    <property type="project" value="InterPro"/>
</dbReference>
<name>A0A4U0UMY7_9PEZI</name>
<organism evidence="4 5">
    <name type="scientific">Friedmanniomyces endolithicus</name>
    <dbReference type="NCBI Taxonomy" id="329885"/>
    <lineage>
        <taxon>Eukaryota</taxon>
        <taxon>Fungi</taxon>
        <taxon>Dikarya</taxon>
        <taxon>Ascomycota</taxon>
        <taxon>Pezizomycotina</taxon>
        <taxon>Dothideomycetes</taxon>
        <taxon>Dothideomycetidae</taxon>
        <taxon>Mycosphaerellales</taxon>
        <taxon>Teratosphaeriaceae</taxon>
        <taxon>Friedmanniomyces</taxon>
    </lineage>
</organism>
<dbReference type="PANTHER" id="PTHR42815:SF2">
    <property type="entry name" value="FAD-BINDING, PUTATIVE (AFU_ORTHOLOGUE AFUA_6G07600)-RELATED"/>
    <property type="match status" value="1"/>
</dbReference>
<feature type="compositionally biased region" description="Polar residues" evidence="1">
    <location>
        <begin position="334"/>
        <end position="350"/>
    </location>
</feature>
<dbReference type="Pfam" id="PF16944">
    <property type="entry name" value="KCH"/>
    <property type="match status" value="1"/>
</dbReference>
<feature type="compositionally biased region" description="Polar residues" evidence="1">
    <location>
        <begin position="363"/>
        <end position="372"/>
    </location>
</feature>
<dbReference type="PANTHER" id="PTHR42815">
    <property type="entry name" value="FAD-BINDING, PUTATIVE (AFU_ORTHOLOGUE AFUA_6G07600)-RELATED"/>
    <property type="match status" value="1"/>
</dbReference>
<dbReference type="GO" id="GO:0015079">
    <property type="term" value="F:potassium ion transmembrane transporter activity"/>
    <property type="evidence" value="ECO:0007669"/>
    <property type="project" value="InterPro"/>
</dbReference>
<feature type="region of interest" description="Disordered" evidence="1">
    <location>
        <begin position="284"/>
        <end position="321"/>
    </location>
</feature>
<dbReference type="PROSITE" id="PS51384">
    <property type="entry name" value="FAD_FR"/>
    <property type="match status" value="1"/>
</dbReference>
<dbReference type="SUPFAM" id="SSF63380">
    <property type="entry name" value="Riboflavin synthase domain-like"/>
    <property type="match status" value="1"/>
</dbReference>
<feature type="compositionally biased region" description="Polar residues" evidence="1">
    <location>
        <begin position="462"/>
        <end position="478"/>
    </location>
</feature>
<dbReference type="InterPro" id="IPR017938">
    <property type="entry name" value="Riboflavin_synthase-like_b-brl"/>
</dbReference>
<feature type="domain" description="FAD-binding FR-type" evidence="3">
    <location>
        <begin position="1088"/>
        <end position="1224"/>
    </location>
</feature>
<keyword evidence="2" id="KW-0812">Transmembrane</keyword>
<dbReference type="GO" id="GO:0005886">
    <property type="term" value="C:plasma membrane"/>
    <property type="evidence" value="ECO:0007669"/>
    <property type="project" value="InterPro"/>
</dbReference>
<comment type="caution">
    <text evidence="4">The sequence shown here is derived from an EMBL/GenBank/DDBJ whole genome shotgun (WGS) entry which is preliminary data.</text>
</comment>